<dbReference type="EMBL" id="UINC01008281">
    <property type="protein sequence ID" value="SVA37296.1"/>
    <property type="molecule type" value="Genomic_DNA"/>
</dbReference>
<name>A0A381VA86_9ZZZZ</name>
<evidence type="ECO:0008006" key="2">
    <source>
        <dbReference type="Google" id="ProtNLM"/>
    </source>
</evidence>
<dbReference type="Pfam" id="PF01161">
    <property type="entry name" value="PBP"/>
    <property type="match status" value="1"/>
</dbReference>
<evidence type="ECO:0000313" key="1">
    <source>
        <dbReference type="EMBL" id="SVA37296.1"/>
    </source>
</evidence>
<proteinExistence type="predicted"/>
<dbReference type="CDD" id="cd00865">
    <property type="entry name" value="PEBP_bact_arch"/>
    <property type="match status" value="1"/>
</dbReference>
<dbReference type="SUPFAM" id="SSF49777">
    <property type="entry name" value="PEBP-like"/>
    <property type="match status" value="1"/>
</dbReference>
<accession>A0A381VA86</accession>
<dbReference type="InterPro" id="IPR036610">
    <property type="entry name" value="PEBP-like_sf"/>
</dbReference>
<sequence>MLILLSACGGSSSSTTTTTDAASNDTIPNSFSFVDQINVLTSSTATSLPITIDGINAATTISVTGGEYSIAETSNLPVETQNFTSEEGKVGNNDIIYVRHSTSDYANTTTDTVLTIGGVSDTFSSTTEVFTVTSNSFLNNGAIPLALACAGLGGDNESPELWWRQPPTSSKYYTIIMDDETAPCGTGDNACVHWAVYNIPYNIGEIPQGYSLSGITDIALGVTYAGNNAYDGPCPASQHTYKIEVFSLNNEATAIPAGEANTRSQFRTKYGDKILGSALLTGTFSP</sequence>
<dbReference type="InterPro" id="IPR005247">
    <property type="entry name" value="YbhB_YbcL/LppC-like"/>
</dbReference>
<dbReference type="Gene3D" id="3.90.280.10">
    <property type="entry name" value="PEBP-like"/>
    <property type="match status" value="1"/>
</dbReference>
<organism evidence="1">
    <name type="scientific">marine metagenome</name>
    <dbReference type="NCBI Taxonomy" id="408172"/>
    <lineage>
        <taxon>unclassified sequences</taxon>
        <taxon>metagenomes</taxon>
        <taxon>ecological metagenomes</taxon>
    </lineage>
</organism>
<dbReference type="AlphaFoldDB" id="A0A381VA86"/>
<dbReference type="InterPro" id="IPR008914">
    <property type="entry name" value="PEBP"/>
</dbReference>
<gene>
    <name evidence="1" type="ORF">METZ01_LOCUS90150</name>
</gene>
<protein>
    <recommendedName>
        <fullName evidence="2">YbhB/YbcL family Raf kinase inhibitor-like protein</fullName>
    </recommendedName>
</protein>
<reference evidence="1" key="1">
    <citation type="submission" date="2018-05" db="EMBL/GenBank/DDBJ databases">
        <authorList>
            <person name="Lanie J.A."/>
            <person name="Ng W.-L."/>
            <person name="Kazmierczak K.M."/>
            <person name="Andrzejewski T.M."/>
            <person name="Davidsen T.M."/>
            <person name="Wayne K.J."/>
            <person name="Tettelin H."/>
            <person name="Glass J.I."/>
            <person name="Rusch D."/>
            <person name="Podicherti R."/>
            <person name="Tsui H.-C.T."/>
            <person name="Winkler M.E."/>
        </authorList>
    </citation>
    <scope>NUCLEOTIDE SEQUENCE</scope>
</reference>